<feature type="signal peptide" evidence="5">
    <location>
        <begin position="1"/>
        <end position="16"/>
    </location>
</feature>
<dbReference type="Pfam" id="PF00201">
    <property type="entry name" value="UDPGT"/>
    <property type="match status" value="1"/>
</dbReference>
<sequence>MLLQLCLVSMLVCSSGFKVLVMNTTPGRSHAILMDAVVRHLSQAGHQITYMTGCPETISQQNVSIIDISENNKFISGNVLNIRAILDKKIDMTNLKFLLDLLLEVARTAISNSAVQKLLSDTNQHFDVIIAEWMYTELPAGISAIYGCPMVWLSSVHPHWMILKLIDEAPNPSYNADAISRNVIPFKFYERLVELCYQGYALLLQKLYYYAKEEQYYKDLLVPFISKRNRIAPSMNDIRYNASLILGNSHVTMENPMRLPQNYKHIGGFHIDGHVTDLPENIKSIMNNSRHGVIYFSLGSNLKSKELPAEIKDGLLRVFGGLKETVLWKYEDDLLNRPDNVHVLQWAPQNSILAHPKCILFITHGGLLSTTEAIHFGVPIIGIPVFADQFINVKKAVKGGFAILVDMSYTMVSELEKAIQEMISNSTYMEKVKELSVIYHDRLVPPGAELVHWVEHVVKTRGAHHLRSPALHLPLYQKLYLDLLAVIFVLFILSLYVIRCIYLVGLYFLHKKHDDFNIKLKSM</sequence>
<dbReference type="AlphaFoldDB" id="A0A5E4QF38"/>
<dbReference type="EMBL" id="FZQP02002924">
    <property type="protein sequence ID" value="VVC96875.1"/>
    <property type="molecule type" value="Genomic_DNA"/>
</dbReference>
<dbReference type="Proteomes" id="UP000324832">
    <property type="component" value="Unassembled WGS sequence"/>
</dbReference>
<protein>
    <recommendedName>
        <fullName evidence="5">UDP-glucuronosyltransferase</fullName>
        <ecNumber evidence="5">2.4.1.17</ecNumber>
    </recommendedName>
</protein>
<keyword evidence="5" id="KW-0472">Membrane</keyword>
<keyword evidence="2 4" id="KW-0328">Glycosyltransferase</keyword>
<evidence type="ECO:0000256" key="2">
    <source>
        <dbReference type="ARBA" id="ARBA00022676"/>
    </source>
</evidence>
<dbReference type="InterPro" id="IPR035595">
    <property type="entry name" value="UDP_glycos_trans_CS"/>
</dbReference>
<comment type="catalytic activity">
    <reaction evidence="5">
        <text>glucuronate acceptor + UDP-alpha-D-glucuronate = acceptor beta-D-glucuronoside + UDP + H(+)</text>
        <dbReference type="Rhea" id="RHEA:21032"/>
        <dbReference type="ChEBI" id="CHEBI:15378"/>
        <dbReference type="ChEBI" id="CHEBI:58052"/>
        <dbReference type="ChEBI" id="CHEBI:58223"/>
        <dbReference type="ChEBI" id="CHEBI:132367"/>
        <dbReference type="ChEBI" id="CHEBI:132368"/>
        <dbReference type="EC" id="2.4.1.17"/>
    </reaction>
</comment>
<proteinExistence type="inferred from homology"/>
<evidence type="ECO:0000256" key="4">
    <source>
        <dbReference type="RuleBase" id="RU003718"/>
    </source>
</evidence>
<dbReference type="PANTHER" id="PTHR48043:SF159">
    <property type="entry name" value="EG:EG0003.4 PROTEIN-RELATED"/>
    <property type="match status" value="1"/>
</dbReference>
<dbReference type="GO" id="GO:0015020">
    <property type="term" value="F:glucuronosyltransferase activity"/>
    <property type="evidence" value="ECO:0007669"/>
    <property type="project" value="UniProtKB-EC"/>
</dbReference>
<keyword evidence="5" id="KW-0732">Signal</keyword>
<dbReference type="PROSITE" id="PS00375">
    <property type="entry name" value="UDPGT"/>
    <property type="match status" value="1"/>
</dbReference>
<dbReference type="InterPro" id="IPR050271">
    <property type="entry name" value="UDP-glycosyltransferase"/>
</dbReference>
<dbReference type="EC" id="2.4.1.17" evidence="5"/>
<keyword evidence="5" id="KW-1133">Transmembrane helix</keyword>
<accession>A0A5E4QF38</accession>
<keyword evidence="7" id="KW-1185">Reference proteome</keyword>
<feature type="chain" id="PRO_5023088512" description="UDP-glucuronosyltransferase" evidence="5">
    <location>
        <begin position="17"/>
        <end position="523"/>
    </location>
</feature>
<feature type="transmembrane region" description="Helical" evidence="5">
    <location>
        <begin position="483"/>
        <end position="509"/>
    </location>
</feature>
<evidence type="ECO:0000256" key="3">
    <source>
        <dbReference type="ARBA" id="ARBA00022679"/>
    </source>
</evidence>
<evidence type="ECO:0000256" key="1">
    <source>
        <dbReference type="ARBA" id="ARBA00009995"/>
    </source>
</evidence>
<dbReference type="GO" id="GO:0016020">
    <property type="term" value="C:membrane"/>
    <property type="evidence" value="ECO:0007669"/>
    <property type="project" value="UniProtKB-SubCell"/>
</dbReference>
<keyword evidence="5" id="KW-0812">Transmembrane</keyword>
<dbReference type="PANTHER" id="PTHR48043">
    <property type="entry name" value="EG:EG0003.4 PROTEIN-RELATED"/>
    <property type="match status" value="1"/>
</dbReference>
<keyword evidence="3 4" id="KW-0808">Transferase</keyword>
<reference evidence="6 7" key="1">
    <citation type="submission" date="2017-07" db="EMBL/GenBank/DDBJ databases">
        <authorList>
            <person name="Talla V."/>
            <person name="Backstrom N."/>
        </authorList>
    </citation>
    <scope>NUCLEOTIDE SEQUENCE [LARGE SCALE GENOMIC DNA]</scope>
</reference>
<dbReference type="CDD" id="cd03784">
    <property type="entry name" value="GT1_Gtf-like"/>
    <property type="match status" value="1"/>
</dbReference>
<gene>
    <name evidence="6" type="ORF">LSINAPIS_LOCUS8279</name>
</gene>
<dbReference type="SUPFAM" id="SSF53756">
    <property type="entry name" value="UDP-Glycosyltransferase/glycogen phosphorylase"/>
    <property type="match status" value="1"/>
</dbReference>
<dbReference type="Gene3D" id="3.40.50.2000">
    <property type="entry name" value="Glycogen Phosphorylase B"/>
    <property type="match status" value="1"/>
</dbReference>
<organism evidence="6 7">
    <name type="scientific">Leptidea sinapis</name>
    <dbReference type="NCBI Taxonomy" id="189913"/>
    <lineage>
        <taxon>Eukaryota</taxon>
        <taxon>Metazoa</taxon>
        <taxon>Ecdysozoa</taxon>
        <taxon>Arthropoda</taxon>
        <taxon>Hexapoda</taxon>
        <taxon>Insecta</taxon>
        <taxon>Pterygota</taxon>
        <taxon>Neoptera</taxon>
        <taxon>Endopterygota</taxon>
        <taxon>Lepidoptera</taxon>
        <taxon>Glossata</taxon>
        <taxon>Ditrysia</taxon>
        <taxon>Papilionoidea</taxon>
        <taxon>Pieridae</taxon>
        <taxon>Dismorphiinae</taxon>
        <taxon>Leptidea</taxon>
    </lineage>
</organism>
<comment type="subcellular location">
    <subcellularLocation>
        <location evidence="5">Membrane</location>
        <topology evidence="5">Single-pass membrane protein</topology>
    </subcellularLocation>
</comment>
<evidence type="ECO:0000313" key="7">
    <source>
        <dbReference type="Proteomes" id="UP000324832"/>
    </source>
</evidence>
<evidence type="ECO:0000313" key="6">
    <source>
        <dbReference type="EMBL" id="VVC96875.1"/>
    </source>
</evidence>
<dbReference type="InterPro" id="IPR002213">
    <property type="entry name" value="UDP_glucos_trans"/>
</dbReference>
<dbReference type="FunFam" id="3.40.50.2000:FF:000050">
    <property type="entry name" value="UDP-glucuronosyltransferase"/>
    <property type="match status" value="1"/>
</dbReference>
<evidence type="ECO:0000256" key="5">
    <source>
        <dbReference type="RuleBase" id="RU362059"/>
    </source>
</evidence>
<name>A0A5E4QF38_9NEOP</name>
<comment type="similarity">
    <text evidence="1 4">Belongs to the UDP-glycosyltransferase family.</text>
</comment>